<dbReference type="SMART" id="SM01405">
    <property type="entry name" value="Ribosomal_S6e"/>
    <property type="match status" value="1"/>
</dbReference>
<evidence type="ECO:0000313" key="6">
    <source>
        <dbReference type="EMBL" id="RZC73624.1"/>
    </source>
</evidence>
<dbReference type="InterPro" id="IPR001377">
    <property type="entry name" value="Ribosomal_eS6"/>
</dbReference>
<feature type="domain" description="DUF632" evidence="5">
    <location>
        <begin position="110"/>
        <end position="185"/>
    </location>
</feature>
<dbReference type="EMBL" id="CM010722">
    <property type="protein sequence ID" value="RZC73624.1"/>
    <property type="molecule type" value="Genomic_DNA"/>
</dbReference>
<evidence type="ECO:0000256" key="4">
    <source>
        <dbReference type="SAM" id="MobiDB-lite"/>
    </source>
</evidence>
<dbReference type="Pfam" id="PF04782">
    <property type="entry name" value="DUF632"/>
    <property type="match status" value="1"/>
</dbReference>
<reference evidence="6 7" key="1">
    <citation type="journal article" date="2018" name="Science">
        <title>The opium poppy genome and morphinan production.</title>
        <authorList>
            <person name="Guo L."/>
            <person name="Winzer T."/>
            <person name="Yang X."/>
            <person name="Li Y."/>
            <person name="Ning Z."/>
            <person name="He Z."/>
            <person name="Teodor R."/>
            <person name="Lu Y."/>
            <person name="Bowser T.A."/>
            <person name="Graham I.A."/>
            <person name="Ye K."/>
        </authorList>
    </citation>
    <scope>NUCLEOTIDE SEQUENCE [LARGE SCALE GENOMIC DNA]</scope>
    <source>
        <strain evidence="7">cv. HN1</strain>
        <tissue evidence="6">Leaves</tissue>
    </source>
</reference>
<dbReference type="PANTHER" id="PTHR11502">
    <property type="entry name" value="40S RIBOSOMAL PROTEIN S6"/>
    <property type="match status" value="1"/>
</dbReference>
<protein>
    <recommendedName>
        <fullName evidence="5">DUF632 domain-containing protein</fullName>
    </recommendedName>
</protein>
<dbReference type="AlphaFoldDB" id="A0A4Y7KJV4"/>
<evidence type="ECO:0000256" key="3">
    <source>
        <dbReference type="ARBA" id="ARBA00023274"/>
    </source>
</evidence>
<evidence type="ECO:0000256" key="1">
    <source>
        <dbReference type="ARBA" id="ARBA00009312"/>
    </source>
</evidence>
<keyword evidence="3" id="KW-0687">Ribonucleoprotein</keyword>
<dbReference type="STRING" id="3469.A0A4Y7KJV4"/>
<dbReference type="Proteomes" id="UP000316621">
    <property type="component" value="Chromosome 8"/>
</dbReference>
<dbReference type="GO" id="GO:1990904">
    <property type="term" value="C:ribonucleoprotein complex"/>
    <property type="evidence" value="ECO:0007669"/>
    <property type="project" value="UniProtKB-KW"/>
</dbReference>
<dbReference type="GO" id="GO:0005840">
    <property type="term" value="C:ribosome"/>
    <property type="evidence" value="ECO:0007669"/>
    <property type="project" value="UniProtKB-KW"/>
</dbReference>
<evidence type="ECO:0000256" key="2">
    <source>
        <dbReference type="ARBA" id="ARBA00022980"/>
    </source>
</evidence>
<proteinExistence type="inferred from homology"/>
<feature type="region of interest" description="Disordered" evidence="4">
    <location>
        <begin position="161"/>
        <end position="182"/>
    </location>
</feature>
<dbReference type="GO" id="GO:0003735">
    <property type="term" value="F:structural constituent of ribosome"/>
    <property type="evidence" value="ECO:0007669"/>
    <property type="project" value="InterPro"/>
</dbReference>
<dbReference type="InterPro" id="IPR006867">
    <property type="entry name" value="DUF632"/>
</dbReference>
<evidence type="ECO:0000313" key="7">
    <source>
        <dbReference type="Proteomes" id="UP000316621"/>
    </source>
</evidence>
<name>A0A4Y7KJV4_PAPSO</name>
<evidence type="ECO:0000259" key="5">
    <source>
        <dbReference type="Pfam" id="PF04782"/>
    </source>
</evidence>
<dbReference type="Gramene" id="RZC73624">
    <property type="protein sequence ID" value="RZC73624"/>
    <property type="gene ID" value="C5167_049104"/>
</dbReference>
<dbReference type="Pfam" id="PF01092">
    <property type="entry name" value="Ribosomal_S6e"/>
    <property type="match status" value="1"/>
</dbReference>
<dbReference type="GO" id="GO:0006412">
    <property type="term" value="P:translation"/>
    <property type="evidence" value="ECO:0007669"/>
    <property type="project" value="InterPro"/>
</dbReference>
<accession>A0A4Y7KJV4</accession>
<keyword evidence="2" id="KW-0689">Ribosomal protein</keyword>
<keyword evidence="7" id="KW-1185">Reference proteome</keyword>
<comment type="similarity">
    <text evidence="1">Belongs to the eukaryotic ribosomal protein eS6 family.</text>
</comment>
<sequence>MNNTRDISSHACAIHMHADVNEVDKLTEKLQGVGIASASADGAVLTTSKGTPSFRGQGRCNGERRRKSVRGCIVSQEMSVLNLVFLKKGKNDPPGLTDMEHGCRDRLIPIKDIENRFFRASECGKEVSRMLETNKVVSKFSDGKEPPKQVTKAITWYRSPSSQSSSLRNRLTSASRDDDYESERDFNGVLNDHRKLLVHLGQTGKPLKVLLRIQETLYRLCRLVMERHTLPVISDDGGCLPYRRKILQRNFFKKPQQQHQINSGEIAEQGATAATSNFCNAATTSYSNTTTTSFPVAIATSTISTTDTFMKPN</sequence>
<organism evidence="6 7">
    <name type="scientific">Papaver somniferum</name>
    <name type="common">Opium poppy</name>
    <dbReference type="NCBI Taxonomy" id="3469"/>
    <lineage>
        <taxon>Eukaryota</taxon>
        <taxon>Viridiplantae</taxon>
        <taxon>Streptophyta</taxon>
        <taxon>Embryophyta</taxon>
        <taxon>Tracheophyta</taxon>
        <taxon>Spermatophyta</taxon>
        <taxon>Magnoliopsida</taxon>
        <taxon>Ranunculales</taxon>
        <taxon>Papaveraceae</taxon>
        <taxon>Papaveroideae</taxon>
        <taxon>Papaver</taxon>
    </lineage>
</organism>
<gene>
    <name evidence="6" type="ORF">C5167_049104</name>
</gene>